<name>A0A8J2XZ31_9BURK</name>
<evidence type="ECO:0000313" key="1">
    <source>
        <dbReference type="EMBL" id="GGC05169.1"/>
    </source>
</evidence>
<dbReference type="Pfam" id="PF13489">
    <property type="entry name" value="Methyltransf_23"/>
    <property type="match status" value="1"/>
</dbReference>
<dbReference type="CDD" id="cd02440">
    <property type="entry name" value="AdoMet_MTases"/>
    <property type="match status" value="1"/>
</dbReference>
<dbReference type="SUPFAM" id="SSF53335">
    <property type="entry name" value="S-adenosyl-L-methionine-dependent methyltransferases"/>
    <property type="match status" value="1"/>
</dbReference>
<dbReference type="EMBL" id="BMCG01000002">
    <property type="protein sequence ID" value="GGC05169.1"/>
    <property type="molecule type" value="Genomic_DNA"/>
</dbReference>
<evidence type="ECO:0008006" key="3">
    <source>
        <dbReference type="Google" id="ProtNLM"/>
    </source>
</evidence>
<gene>
    <name evidence="1" type="ORF">GCM10007205_12950</name>
</gene>
<reference evidence="1" key="2">
    <citation type="submission" date="2020-09" db="EMBL/GenBank/DDBJ databases">
        <authorList>
            <person name="Sun Q."/>
            <person name="Sedlacek I."/>
        </authorList>
    </citation>
    <scope>NUCLEOTIDE SEQUENCE</scope>
    <source>
        <strain evidence="1">CCM 7086</strain>
    </source>
</reference>
<dbReference type="Proteomes" id="UP000620266">
    <property type="component" value="Unassembled WGS sequence"/>
</dbReference>
<reference evidence="1" key="1">
    <citation type="journal article" date="2014" name="Int. J. Syst. Evol. Microbiol.">
        <title>Complete genome sequence of Corynebacterium casei LMG S-19264T (=DSM 44701T), isolated from a smear-ripened cheese.</title>
        <authorList>
            <consortium name="US DOE Joint Genome Institute (JGI-PGF)"/>
            <person name="Walter F."/>
            <person name="Albersmeier A."/>
            <person name="Kalinowski J."/>
            <person name="Ruckert C."/>
        </authorList>
    </citation>
    <scope>NUCLEOTIDE SEQUENCE</scope>
    <source>
        <strain evidence="1">CCM 7086</strain>
    </source>
</reference>
<dbReference type="AlphaFoldDB" id="A0A8J2XZ31"/>
<keyword evidence="2" id="KW-1185">Reference proteome</keyword>
<evidence type="ECO:0000313" key="2">
    <source>
        <dbReference type="Proteomes" id="UP000620266"/>
    </source>
</evidence>
<dbReference type="Gene3D" id="3.40.50.150">
    <property type="entry name" value="Vaccinia Virus protein VP39"/>
    <property type="match status" value="1"/>
</dbReference>
<dbReference type="RefSeq" id="WP_188395361.1">
    <property type="nucleotide sequence ID" value="NZ_BMCG01000002.1"/>
</dbReference>
<protein>
    <recommendedName>
        <fullName evidence="3">Class I SAM-dependent methyltransferase</fullName>
    </recommendedName>
</protein>
<sequence length="236" mass="26895">MEIKDLLSEWRIDITPLGADYHQYEDYFRGEEATYIRRMAELDNIIQWVSTTRQHIGSWLDIASGRGTFLEVLERKKIECYGIELDPGLAKESTVRGHSVFHGDALLVLDAMIQRNVQFDMVSCLHLIEHMNGEIAELLVANIAKVLTPGGMAIIVTPNAKDFRVMLGSFYRDPTHIRPYPKELLAYLCSKSGLEAIYTKDFDRFLDENSSLTGGGIAKRIENKLKRVRDMLKDEA</sequence>
<proteinExistence type="predicted"/>
<comment type="caution">
    <text evidence="1">The sequence shown here is derived from an EMBL/GenBank/DDBJ whole genome shotgun (WGS) entry which is preliminary data.</text>
</comment>
<accession>A0A8J2XZ31</accession>
<dbReference type="InterPro" id="IPR029063">
    <property type="entry name" value="SAM-dependent_MTases_sf"/>
</dbReference>
<organism evidence="1 2">
    <name type="scientific">Oxalicibacterium flavum</name>
    <dbReference type="NCBI Taxonomy" id="179467"/>
    <lineage>
        <taxon>Bacteria</taxon>
        <taxon>Pseudomonadati</taxon>
        <taxon>Pseudomonadota</taxon>
        <taxon>Betaproteobacteria</taxon>
        <taxon>Burkholderiales</taxon>
        <taxon>Oxalobacteraceae</taxon>
        <taxon>Oxalicibacterium</taxon>
    </lineage>
</organism>